<proteinExistence type="predicted"/>
<organism evidence="1 2">
    <name type="scientific">Streptomyces longisporus</name>
    <dbReference type="NCBI Taxonomy" id="1948"/>
    <lineage>
        <taxon>Bacteria</taxon>
        <taxon>Bacillati</taxon>
        <taxon>Actinomycetota</taxon>
        <taxon>Actinomycetes</taxon>
        <taxon>Kitasatosporales</taxon>
        <taxon>Streptomycetaceae</taxon>
        <taxon>Streptomyces</taxon>
    </lineage>
</organism>
<comment type="caution">
    <text evidence="1">The sequence shown here is derived from an EMBL/GenBank/DDBJ whole genome shotgun (WGS) entry which is preliminary data.</text>
</comment>
<protein>
    <submittedName>
        <fullName evidence="1">Uncharacterized protein</fullName>
    </submittedName>
</protein>
<dbReference type="EMBL" id="BAAASG010000006">
    <property type="protein sequence ID" value="GAA2484324.1"/>
    <property type="molecule type" value="Genomic_DNA"/>
</dbReference>
<name>A0ABP5YNN9_STRLO</name>
<evidence type="ECO:0000313" key="2">
    <source>
        <dbReference type="Proteomes" id="UP001501777"/>
    </source>
</evidence>
<gene>
    <name evidence="1" type="ORF">GCM10010276_22480</name>
</gene>
<keyword evidence="2" id="KW-1185">Reference proteome</keyword>
<accession>A0ABP5YNN9</accession>
<reference evidence="2" key="1">
    <citation type="journal article" date="2019" name="Int. J. Syst. Evol. Microbiol.">
        <title>The Global Catalogue of Microorganisms (GCM) 10K type strain sequencing project: providing services to taxonomists for standard genome sequencing and annotation.</title>
        <authorList>
            <consortium name="The Broad Institute Genomics Platform"/>
            <consortium name="The Broad Institute Genome Sequencing Center for Infectious Disease"/>
            <person name="Wu L."/>
            <person name="Ma J."/>
        </authorList>
    </citation>
    <scope>NUCLEOTIDE SEQUENCE [LARGE SCALE GENOMIC DNA]</scope>
    <source>
        <strain evidence="2">JCM 4395</strain>
    </source>
</reference>
<sequence>MLPLLRAEGVSVSELRPVPGVRASAVLARALTGVLEPGLGEIERLGKAEELAGLLEQGDDVLAELRDRILARGESAVRRRP</sequence>
<evidence type="ECO:0000313" key="1">
    <source>
        <dbReference type="EMBL" id="GAA2484324.1"/>
    </source>
</evidence>
<dbReference type="Proteomes" id="UP001501777">
    <property type="component" value="Unassembled WGS sequence"/>
</dbReference>